<dbReference type="EC" id="6.5.1.1" evidence="14"/>
<dbReference type="InterPro" id="IPR012308">
    <property type="entry name" value="DNA_ligase_ATP-dep_N"/>
</dbReference>
<evidence type="ECO:0000256" key="1">
    <source>
        <dbReference type="ARBA" id="ARBA00007572"/>
    </source>
</evidence>
<evidence type="ECO:0000256" key="2">
    <source>
        <dbReference type="ARBA" id="ARBA00013308"/>
    </source>
</evidence>
<dbReference type="PROSITE" id="PS00333">
    <property type="entry name" value="DNA_LIGASE_A2"/>
    <property type="match status" value="1"/>
</dbReference>
<dbReference type="NCBIfam" id="TIGR00574">
    <property type="entry name" value="dnl1"/>
    <property type="match status" value="1"/>
</dbReference>
<evidence type="ECO:0000256" key="12">
    <source>
        <dbReference type="ARBA" id="ARBA00023204"/>
    </source>
</evidence>
<dbReference type="GO" id="GO:0003677">
    <property type="term" value="F:DNA binding"/>
    <property type="evidence" value="ECO:0007669"/>
    <property type="project" value="InterPro"/>
</dbReference>
<keyword evidence="8 14" id="KW-0227">DNA damage</keyword>
<feature type="binding site" evidence="14">
    <location>
        <position position="374"/>
    </location>
    <ligand>
        <name>ATP</name>
        <dbReference type="ChEBI" id="CHEBI:30616"/>
    </ligand>
</feature>
<reference evidence="18" key="3">
    <citation type="submission" date="2021-05" db="EMBL/GenBank/DDBJ databases">
        <title>Protein family content uncovers lineage relationships and bacterial pathway maintenance mechanisms in DPANN archaea.</title>
        <authorList>
            <person name="Castelle C.J."/>
            <person name="Meheust R."/>
            <person name="Jaffe A.L."/>
            <person name="Seitz K."/>
            <person name="Gong X."/>
            <person name="Baker B.J."/>
            <person name="Banfield J.F."/>
        </authorList>
    </citation>
    <scope>NUCLEOTIDE SEQUENCE</scope>
    <source>
        <strain evidence="18">RIFCSPHIGHO2_01_FULL_GW2011_AR10_43_9</strain>
    </source>
</reference>
<comment type="caution">
    <text evidence="17">The sequence shown here is derived from an EMBL/GenBank/DDBJ whole genome shotgun (WGS) entry which is preliminary data.</text>
</comment>
<evidence type="ECO:0000256" key="15">
    <source>
        <dbReference type="RuleBase" id="RU004196"/>
    </source>
</evidence>
<feature type="binding site" evidence="14">
    <location>
        <position position="455"/>
    </location>
    <ligand>
        <name>ATP</name>
        <dbReference type="ChEBI" id="CHEBI:30616"/>
    </ligand>
</feature>
<evidence type="ECO:0000256" key="7">
    <source>
        <dbReference type="ARBA" id="ARBA00022741"/>
    </source>
</evidence>
<evidence type="ECO:0000313" key="18">
    <source>
        <dbReference type="EMBL" id="MBS3059247.1"/>
    </source>
</evidence>
<keyword evidence="6 14" id="KW-0479">Metal-binding</keyword>
<dbReference type="GO" id="GO:0006281">
    <property type="term" value="P:DNA repair"/>
    <property type="evidence" value="ECO:0007669"/>
    <property type="project" value="UniProtKB-UniRule"/>
</dbReference>
<feature type="active site" description="N6-AMP-lysine intermediate" evidence="14">
    <location>
        <position position="284"/>
    </location>
</feature>
<dbReference type="InterPro" id="IPR012309">
    <property type="entry name" value="DNA_ligase_ATP-dep_C"/>
</dbReference>
<dbReference type="GO" id="GO:0046872">
    <property type="term" value="F:metal ion binding"/>
    <property type="evidence" value="ECO:0007669"/>
    <property type="project" value="UniProtKB-KW"/>
</dbReference>
<comment type="cofactor">
    <cofactor evidence="14">
        <name>Mg(2+)</name>
        <dbReference type="ChEBI" id="CHEBI:18420"/>
    </cofactor>
</comment>
<dbReference type="GO" id="GO:0006273">
    <property type="term" value="P:lagging strand elongation"/>
    <property type="evidence" value="ECO:0007669"/>
    <property type="project" value="TreeGrafter"/>
</dbReference>
<evidence type="ECO:0000256" key="11">
    <source>
        <dbReference type="ARBA" id="ARBA00023172"/>
    </source>
</evidence>
<dbReference type="EMBL" id="DUFG01000015">
    <property type="protein sequence ID" value="HIH08286.1"/>
    <property type="molecule type" value="Genomic_DNA"/>
</dbReference>
<dbReference type="GO" id="GO:0071897">
    <property type="term" value="P:DNA biosynthetic process"/>
    <property type="evidence" value="ECO:0007669"/>
    <property type="project" value="InterPro"/>
</dbReference>
<dbReference type="GO" id="GO:0003910">
    <property type="term" value="F:DNA ligase (ATP) activity"/>
    <property type="evidence" value="ECO:0007669"/>
    <property type="project" value="UniProtKB-UniRule"/>
</dbReference>
<dbReference type="SUPFAM" id="SSF50249">
    <property type="entry name" value="Nucleic acid-binding proteins"/>
    <property type="match status" value="1"/>
</dbReference>
<dbReference type="InterPro" id="IPR012310">
    <property type="entry name" value="DNA_ligase_ATP-dep_cent"/>
</dbReference>
<gene>
    <name evidence="14" type="primary">lig</name>
    <name evidence="17" type="ORF">HA237_02860</name>
    <name evidence="18" type="ORF">J4224_02355</name>
</gene>
<dbReference type="InterPro" id="IPR050191">
    <property type="entry name" value="ATP-dep_DNA_ligase"/>
</dbReference>
<keyword evidence="10 14" id="KW-0460">Magnesium</keyword>
<dbReference type="InterPro" id="IPR022865">
    <property type="entry name" value="DNA_ligae_ATP-dep_bac/arc"/>
</dbReference>
<dbReference type="AlphaFoldDB" id="A0A7J4IZ94"/>
<evidence type="ECO:0000256" key="3">
    <source>
        <dbReference type="ARBA" id="ARBA00022598"/>
    </source>
</evidence>
<dbReference type="InterPro" id="IPR016059">
    <property type="entry name" value="DNA_ligase_ATP-dep_CS"/>
</dbReference>
<reference evidence="18" key="2">
    <citation type="submission" date="2021-03" db="EMBL/GenBank/DDBJ databases">
        <authorList>
            <person name="Jaffe A."/>
        </authorList>
    </citation>
    <scope>NUCLEOTIDE SEQUENCE</scope>
    <source>
        <strain evidence="18">RIFCSPHIGHO2_01_FULL_GW2011_AR10_43_9</strain>
    </source>
</reference>
<dbReference type="CDD" id="cd07901">
    <property type="entry name" value="Adenylation_DNA_ligase_Arch_LigB"/>
    <property type="match status" value="1"/>
</dbReference>
<dbReference type="Pfam" id="PF04679">
    <property type="entry name" value="DNA_ligase_A_C"/>
    <property type="match status" value="1"/>
</dbReference>
<evidence type="ECO:0000256" key="14">
    <source>
        <dbReference type="HAMAP-Rule" id="MF_00407"/>
    </source>
</evidence>
<protein>
    <recommendedName>
        <fullName evidence="2 14">DNA ligase</fullName>
        <ecNumber evidence="14">6.5.1.1</ecNumber>
    </recommendedName>
    <alternativeName>
        <fullName evidence="14">Polydeoxyribonucleotide synthase [ATP]</fullName>
    </alternativeName>
</protein>
<dbReference type="SUPFAM" id="SSF117018">
    <property type="entry name" value="ATP-dependent DNA ligase DNA-binding domain"/>
    <property type="match status" value="1"/>
</dbReference>
<keyword evidence="12 14" id="KW-0234">DNA repair</keyword>
<evidence type="ECO:0000256" key="13">
    <source>
        <dbReference type="ARBA" id="ARBA00023306"/>
    </source>
</evidence>
<keyword evidence="13 14" id="KW-0131">Cell cycle</keyword>
<dbReference type="GO" id="GO:0005524">
    <property type="term" value="F:ATP binding"/>
    <property type="evidence" value="ECO:0007669"/>
    <property type="project" value="UniProtKB-UniRule"/>
</dbReference>
<dbReference type="HAMAP" id="MF_00407">
    <property type="entry name" value="DNA_ligase"/>
    <property type="match status" value="1"/>
</dbReference>
<dbReference type="FunFam" id="1.10.3260.10:FF:000007">
    <property type="entry name" value="DNA ligase"/>
    <property type="match status" value="1"/>
</dbReference>
<name>A0A7J4IZ94_9ARCH</name>
<feature type="domain" description="ATP-dependent DNA ligase family profile" evidence="16">
    <location>
        <begin position="362"/>
        <end position="495"/>
    </location>
</feature>
<keyword evidence="5 14" id="KW-0235">DNA replication</keyword>
<dbReference type="PANTHER" id="PTHR45674">
    <property type="entry name" value="DNA LIGASE 1/3 FAMILY MEMBER"/>
    <property type="match status" value="1"/>
</dbReference>
<evidence type="ECO:0000256" key="5">
    <source>
        <dbReference type="ARBA" id="ARBA00022705"/>
    </source>
</evidence>
<dbReference type="InterPro" id="IPR000977">
    <property type="entry name" value="DNA_ligase_ATP-dep"/>
</dbReference>
<dbReference type="GO" id="GO:0006310">
    <property type="term" value="P:DNA recombination"/>
    <property type="evidence" value="ECO:0007669"/>
    <property type="project" value="UniProtKB-UniRule"/>
</dbReference>
<feature type="binding site" evidence="14">
    <location>
        <position position="449"/>
    </location>
    <ligand>
        <name>ATP</name>
        <dbReference type="ChEBI" id="CHEBI:30616"/>
    </ligand>
</feature>
<evidence type="ECO:0000256" key="4">
    <source>
        <dbReference type="ARBA" id="ARBA00022618"/>
    </source>
</evidence>
<evidence type="ECO:0000256" key="8">
    <source>
        <dbReference type="ARBA" id="ARBA00022763"/>
    </source>
</evidence>
<keyword evidence="11 14" id="KW-0233">DNA recombination</keyword>
<dbReference type="InterPro" id="IPR012340">
    <property type="entry name" value="NA-bd_OB-fold"/>
</dbReference>
<dbReference type="GO" id="GO:0051301">
    <property type="term" value="P:cell division"/>
    <property type="evidence" value="ECO:0007669"/>
    <property type="project" value="UniProtKB-KW"/>
</dbReference>
<dbReference type="Gene3D" id="2.40.50.140">
    <property type="entry name" value="Nucleic acid-binding proteins"/>
    <property type="match status" value="1"/>
</dbReference>
<dbReference type="Gene3D" id="1.10.3260.10">
    <property type="entry name" value="DNA ligase, ATP-dependent, N-terminal domain"/>
    <property type="match status" value="1"/>
</dbReference>
<feature type="binding site" evidence="14">
    <location>
        <position position="282"/>
    </location>
    <ligand>
        <name>ATP</name>
        <dbReference type="ChEBI" id="CHEBI:30616"/>
    </ligand>
</feature>
<accession>A0A7J4IZ94</accession>
<dbReference type="EMBL" id="JAGVWF010000032">
    <property type="protein sequence ID" value="MBS3059247.1"/>
    <property type="molecule type" value="Genomic_DNA"/>
</dbReference>
<keyword evidence="7 14" id="KW-0547">Nucleotide-binding</keyword>
<evidence type="ECO:0000259" key="16">
    <source>
        <dbReference type="PROSITE" id="PS50160"/>
    </source>
</evidence>
<dbReference type="CDD" id="cd07969">
    <property type="entry name" value="OBF_DNA_ligase_I"/>
    <property type="match status" value="1"/>
</dbReference>
<keyword evidence="3 14" id="KW-0436">Ligase</keyword>
<evidence type="ECO:0000256" key="10">
    <source>
        <dbReference type="ARBA" id="ARBA00022842"/>
    </source>
</evidence>
<organism evidence="17 19">
    <name type="scientific">Candidatus Iainarchaeum sp</name>
    <dbReference type="NCBI Taxonomy" id="3101447"/>
    <lineage>
        <taxon>Archaea</taxon>
        <taxon>Candidatus Iainarchaeota</taxon>
        <taxon>Candidatus Iainarchaeia</taxon>
        <taxon>Candidatus Iainarchaeales</taxon>
        <taxon>Candidatus Iainarchaeaceae</taxon>
        <taxon>Candidatus Iainarchaeum</taxon>
    </lineage>
</organism>
<feature type="binding site" evidence="14">
    <location>
        <position position="289"/>
    </location>
    <ligand>
        <name>ATP</name>
        <dbReference type="ChEBI" id="CHEBI:30616"/>
    </ligand>
</feature>
<evidence type="ECO:0000313" key="19">
    <source>
        <dbReference type="Proteomes" id="UP000577419"/>
    </source>
</evidence>
<dbReference type="Pfam" id="PF01068">
    <property type="entry name" value="DNA_ligase_A_M"/>
    <property type="match status" value="1"/>
</dbReference>
<dbReference type="PROSITE" id="PS50160">
    <property type="entry name" value="DNA_LIGASE_A3"/>
    <property type="match status" value="1"/>
</dbReference>
<feature type="binding site" evidence="14">
    <location>
        <position position="304"/>
    </location>
    <ligand>
        <name>ATP</name>
        <dbReference type="ChEBI" id="CHEBI:30616"/>
    </ligand>
</feature>
<dbReference type="InterPro" id="IPR036599">
    <property type="entry name" value="DNA_ligase_N_sf"/>
</dbReference>
<proteinExistence type="inferred from homology"/>
<comment type="catalytic activity">
    <reaction evidence="14">
        <text>ATP + (deoxyribonucleotide)n-3'-hydroxyl + 5'-phospho-(deoxyribonucleotide)m = (deoxyribonucleotide)n+m + AMP + diphosphate.</text>
        <dbReference type="EC" id="6.5.1.1"/>
    </reaction>
</comment>
<dbReference type="PANTHER" id="PTHR45674:SF4">
    <property type="entry name" value="DNA LIGASE 1"/>
    <property type="match status" value="1"/>
</dbReference>
<dbReference type="SUPFAM" id="SSF56091">
    <property type="entry name" value="DNA ligase/mRNA capping enzyme, catalytic domain"/>
    <property type="match status" value="1"/>
</dbReference>
<keyword evidence="4 14" id="KW-0132">Cell division</keyword>
<evidence type="ECO:0000256" key="9">
    <source>
        <dbReference type="ARBA" id="ARBA00022840"/>
    </source>
</evidence>
<comment type="similarity">
    <text evidence="1 14 15">Belongs to the ATP-dependent DNA ligase family.</text>
</comment>
<sequence length="616" mass="69924">MKFRELAEFFERLEKASSRLEMTSILAEMLSSAGKSEIGKAIYLSQGTIAAAHEGLEIGLGESLMINAIAKATGYSKKEVEELYKEKGDLGLAVQEIASKKKQRSLFSEELSLEKTFSNFVKIAKAEGPGSQELKIRLMAELFNSASPLEGKFIARIPVGKMRLGVGEPTIMDALATNYSKEFEKLFPKQVKEIKSALKEKKEEKRRKEFELRLKQRLRELIEEKYNIYSDLGEIAEMLKEKGLKGLEKVEITPGIPIRPTLAERLSSSEEIVKKIGKCFVEQKYDGFRLQVHKNGKEATVFSRQSENVTHMFPEIIKGVQEQLKAKKAIVEGEALAFNEATGEYFPFQVTIQRKRKYDIEKMAEEMPLKLFLFDVMLIENENMMTKKFVERRKALEKLVKPGGVIELTKSIVTGRAKEIDKFFEDSIEKGLEGIIAKDLNAKYIAGARKFAWIKLKRSYKGELSDSIEVVIAGYYKGKGKRAQFGLGGLLSCVYDKDADEFKSIAKIGTGMSEQQMTELEEMLSKTKTGKKPARVDSQLEPDFWVEPKYVIEVRADEITRSPNHTAGKDRTGGLALRFPRMVSFRFDRKPEDATTVKEIKEMFKKQKHVQVEEKT</sequence>
<evidence type="ECO:0000256" key="6">
    <source>
        <dbReference type="ARBA" id="ARBA00022723"/>
    </source>
</evidence>
<dbReference type="Proteomes" id="UP000683213">
    <property type="component" value="Unassembled WGS sequence"/>
</dbReference>
<dbReference type="Gene3D" id="3.30.470.30">
    <property type="entry name" value="DNA ligase/mRNA capping enzyme"/>
    <property type="match status" value="1"/>
</dbReference>
<comment type="function">
    <text evidence="14">DNA ligase that seals nicks in double-stranded DNA during DNA replication, DNA recombination and DNA repair.</text>
</comment>
<dbReference type="Proteomes" id="UP000577419">
    <property type="component" value="Unassembled WGS sequence"/>
</dbReference>
<feature type="binding site" evidence="14">
    <location>
        <position position="334"/>
    </location>
    <ligand>
        <name>ATP</name>
        <dbReference type="ChEBI" id="CHEBI:30616"/>
    </ligand>
</feature>
<reference evidence="19" key="1">
    <citation type="journal article" date="2020" name="bioRxiv">
        <title>A rank-normalized archaeal taxonomy based on genome phylogeny resolves widespread incomplete and uneven classifications.</title>
        <authorList>
            <person name="Rinke C."/>
            <person name="Chuvochina M."/>
            <person name="Mussig A.J."/>
            <person name="Chaumeil P.-A."/>
            <person name="Waite D.W."/>
            <person name="Whitman W.B."/>
            <person name="Parks D.H."/>
            <person name="Hugenholtz P."/>
        </authorList>
    </citation>
    <scope>NUCLEOTIDE SEQUENCE [LARGE SCALE GENOMIC DNA]</scope>
</reference>
<keyword evidence="9 14" id="KW-0067">ATP-binding</keyword>
<dbReference type="Pfam" id="PF04675">
    <property type="entry name" value="DNA_ligase_A_N"/>
    <property type="match status" value="1"/>
</dbReference>
<evidence type="ECO:0000313" key="17">
    <source>
        <dbReference type="EMBL" id="HIH08286.1"/>
    </source>
</evidence>